<name>A0ACB6Z0P3_THEGA</name>
<accession>A0ACB6Z0P3</accession>
<reference evidence="1" key="2">
    <citation type="journal article" date="2020" name="Nat. Commun.">
        <title>Large-scale genome sequencing of mycorrhizal fungi provides insights into the early evolution of symbiotic traits.</title>
        <authorList>
            <person name="Miyauchi S."/>
            <person name="Kiss E."/>
            <person name="Kuo A."/>
            <person name="Drula E."/>
            <person name="Kohler A."/>
            <person name="Sanchez-Garcia M."/>
            <person name="Morin E."/>
            <person name="Andreopoulos B."/>
            <person name="Barry K.W."/>
            <person name="Bonito G."/>
            <person name="Buee M."/>
            <person name="Carver A."/>
            <person name="Chen C."/>
            <person name="Cichocki N."/>
            <person name="Clum A."/>
            <person name="Culley D."/>
            <person name="Crous P.W."/>
            <person name="Fauchery L."/>
            <person name="Girlanda M."/>
            <person name="Hayes R.D."/>
            <person name="Keri Z."/>
            <person name="LaButti K."/>
            <person name="Lipzen A."/>
            <person name="Lombard V."/>
            <person name="Magnuson J."/>
            <person name="Maillard F."/>
            <person name="Murat C."/>
            <person name="Nolan M."/>
            <person name="Ohm R.A."/>
            <person name="Pangilinan J."/>
            <person name="Pereira M.F."/>
            <person name="Perotto S."/>
            <person name="Peter M."/>
            <person name="Pfister S."/>
            <person name="Riley R."/>
            <person name="Sitrit Y."/>
            <person name="Stielow J.B."/>
            <person name="Szollosi G."/>
            <person name="Zifcakova L."/>
            <person name="Stursova M."/>
            <person name="Spatafora J.W."/>
            <person name="Tedersoo L."/>
            <person name="Vaario L.M."/>
            <person name="Yamada A."/>
            <person name="Yan M."/>
            <person name="Wang P."/>
            <person name="Xu J."/>
            <person name="Bruns T."/>
            <person name="Baldrian P."/>
            <person name="Vilgalys R."/>
            <person name="Dunand C."/>
            <person name="Henrissat B."/>
            <person name="Grigoriev I.V."/>
            <person name="Hibbett D."/>
            <person name="Nagy L.G."/>
            <person name="Martin F.M."/>
        </authorList>
    </citation>
    <scope>NUCLEOTIDE SEQUENCE</scope>
    <source>
        <strain evidence="1">P2</strain>
    </source>
</reference>
<comment type="caution">
    <text evidence="1">The sequence shown here is derived from an EMBL/GenBank/DDBJ whole genome shotgun (WGS) entry which is preliminary data.</text>
</comment>
<sequence>IIPSGDAHGSEYVAVCDRRMEWISGLTGTVGQVVISRTVAYFITDSRYWVQATNQIDSNWRCIQAGHVEGP</sequence>
<feature type="non-terminal residue" evidence="1">
    <location>
        <position position="1"/>
    </location>
</feature>
<feature type="non-terminal residue" evidence="1">
    <location>
        <position position="71"/>
    </location>
</feature>
<organism evidence="1 2">
    <name type="scientific">Thelephora ganbajun</name>
    <name type="common">Ganba fungus</name>
    <dbReference type="NCBI Taxonomy" id="370292"/>
    <lineage>
        <taxon>Eukaryota</taxon>
        <taxon>Fungi</taxon>
        <taxon>Dikarya</taxon>
        <taxon>Basidiomycota</taxon>
        <taxon>Agaricomycotina</taxon>
        <taxon>Agaricomycetes</taxon>
        <taxon>Thelephorales</taxon>
        <taxon>Thelephoraceae</taxon>
        <taxon>Thelephora</taxon>
    </lineage>
</organism>
<gene>
    <name evidence="1" type="ORF">BDM02DRAFT_3065317</name>
</gene>
<proteinExistence type="predicted"/>
<dbReference type="EMBL" id="MU118297">
    <property type="protein sequence ID" value="KAF9643023.1"/>
    <property type="molecule type" value="Genomic_DNA"/>
</dbReference>
<evidence type="ECO:0000313" key="1">
    <source>
        <dbReference type="EMBL" id="KAF9643023.1"/>
    </source>
</evidence>
<keyword evidence="2" id="KW-1185">Reference proteome</keyword>
<reference evidence="1" key="1">
    <citation type="submission" date="2019-10" db="EMBL/GenBank/DDBJ databases">
        <authorList>
            <consortium name="DOE Joint Genome Institute"/>
            <person name="Kuo A."/>
            <person name="Miyauchi S."/>
            <person name="Kiss E."/>
            <person name="Drula E."/>
            <person name="Kohler A."/>
            <person name="Sanchez-Garcia M."/>
            <person name="Andreopoulos B."/>
            <person name="Barry K.W."/>
            <person name="Bonito G."/>
            <person name="Buee M."/>
            <person name="Carver A."/>
            <person name="Chen C."/>
            <person name="Cichocki N."/>
            <person name="Clum A."/>
            <person name="Culley D."/>
            <person name="Crous P.W."/>
            <person name="Fauchery L."/>
            <person name="Girlanda M."/>
            <person name="Hayes R."/>
            <person name="Keri Z."/>
            <person name="Labutti K."/>
            <person name="Lipzen A."/>
            <person name="Lombard V."/>
            <person name="Magnuson J."/>
            <person name="Maillard F."/>
            <person name="Morin E."/>
            <person name="Murat C."/>
            <person name="Nolan M."/>
            <person name="Ohm R."/>
            <person name="Pangilinan J."/>
            <person name="Pereira M."/>
            <person name="Perotto S."/>
            <person name="Peter M."/>
            <person name="Riley R."/>
            <person name="Sitrit Y."/>
            <person name="Stielow B."/>
            <person name="Szollosi G."/>
            <person name="Zifcakova L."/>
            <person name="Stursova M."/>
            <person name="Spatafora J.W."/>
            <person name="Tedersoo L."/>
            <person name="Vaario L.-M."/>
            <person name="Yamada A."/>
            <person name="Yan M."/>
            <person name="Wang P."/>
            <person name="Xu J."/>
            <person name="Bruns T."/>
            <person name="Baldrian P."/>
            <person name="Vilgalys R."/>
            <person name="Henrissat B."/>
            <person name="Grigoriev I.V."/>
            <person name="Hibbett D."/>
            <person name="Nagy L.G."/>
            <person name="Martin F.M."/>
        </authorList>
    </citation>
    <scope>NUCLEOTIDE SEQUENCE</scope>
    <source>
        <strain evidence="1">P2</strain>
    </source>
</reference>
<protein>
    <submittedName>
        <fullName evidence="1">Uncharacterized protein</fullName>
    </submittedName>
</protein>
<evidence type="ECO:0000313" key="2">
    <source>
        <dbReference type="Proteomes" id="UP000886501"/>
    </source>
</evidence>
<dbReference type="Proteomes" id="UP000886501">
    <property type="component" value="Unassembled WGS sequence"/>
</dbReference>